<accession>A0A0N0E400</accession>
<name>A0A0N0E400_9PSED</name>
<reference evidence="1 2" key="1">
    <citation type="journal article" date="2015" name="PLoS ONE">
        <title>Rice-Infecting Pseudomonas Genomes Are Highly Accessorized and Harbor Multiple Putative Virulence Mechanisms to Cause Sheath Brown Rot.</title>
        <authorList>
            <person name="Quibod I.L."/>
            <person name="Grande G."/>
            <person name="Oreiro E.G."/>
            <person name="Borja F.N."/>
            <person name="Dossa G.S."/>
            <person name="Mauleon R."/>
            <person name="Cruz C.V."/>
            <person name="Oliva R."/>
        </authorList>
    </citation>
    <scope>NUCLEOTIDE SEQUENCE [LARGE SCALE GENOMIC DNA]</scope>
    <source>
        <strain evidence="1 2">IRRI 6609</strain>
    </source>
</reference>
<dbReference type="RefSeq" id="WP_152973016.1">
    <property type="nucleotide sequence ID" value="NZ_JSYZ01000009.1"/>
</dbReference>
<dbReference type="PATRIC" id="fig|50340.43.peg.6157"/>
<sequence>MVASTYTKAELLAWLKDEKRMLGWDAIIALQRDATNTLLLQQYIEHFDQGASYWSGIGGFIPTSGNNVMEAISNFTLDVPRLFFEDTGLDNSRANLEMAIVEGSQLTLLRVINHWAVTRISEYSPSEGPRLYLDLLLADVPGEIDGDRRIRLDLKQSSDFRLTFAKTQSEQLEGGRFFKLLFEQLPDDQRIWVMGEIKEGTNPMMQPESFGLRTQQGGAAGEGAILAFVRMKGRHEGGFPGASSGFRYLIPKDAGKDYSATVLLSRGRVMMAQLLKSFGELMGDDDFSYVFDQDNELILATSTGGKFDIPNQRFTERFEFGFPSGIAWINIIFGFDSFSIPLANALVLEVKGQEVTVRLRARGQIPIKFYRVEDSDPPMYVEYFSGDFSQHYNLSILANYELVDSSGGGEIRLKSFKYEAFTDESGSPSEWAPSSKVSRGGLEPEELAYFIQYVESQSAAITAAATKRIIDGPEFENAIKEAFERHFPSTLSVREFVEENIELHFGNAIVGNEVHSPGDVGFFGRVSPQQTHFAITTPEPLLAAGASHAFQTQPAVSGLRWTVQDLRRSARNPGSIDPSTGLYQAPQAGQIDGRFTRVRVTATDPATNFRSAALVTVVANPLTINPLISVCDPNERVDLGLGVLGQGRVEVTVRRPGPGSGTIEQQDGQYTYVAGDRVQRETYVLDEVVATCEGQSRSACMLVKQQNPALTVSPVTDAGQLSAGQIQLKTEFNGLDITKDVEWLIAFDGPGQMDADAPGLYHAQPNADARFVCIIAQYEIPGFGTFKGHVILPLPLIEFPSELQMLSEP</sequence>
<evidence type="ECO:0000313" key="1">
    <source>
        <dbReference type="EMBL" id="KPA90703.1"/>
    </source>
</evidence>
<dbReference type="STRING" id="50340.PF66_02765"/>
<dbReference type="AlphaFoldDB" id="A0A0N0E400"/>
<organism evidence="1 2">
    <name type="scientific">Pseudomonas asplenii</name>
    <dbReference type="NCBI Taxonomy" id="53407"/>
    <lineage>
        <taxon>Bacteria</taxon>
        <taxon>Pseudomonadati</taxon>
        <taxon>Pseudomonadota</taxon>
        <taxon>Gammaproteobacteria</taxon>
        <taxon>Pseudomonadales</taxon>
        <taxon>Pseudomonadaceae</taxon>
        <taxon>Pseudomonas</taxon>
    </lineage>
</organism>
<keyword evidence="2" id="KW-1185">Reference proteome</keyword>
<protein>
    <submittedName>
        <fullName evidence="1">Uncharacterized protein</fullName>
    </submittedName>
</protein>
<proteinExistence type="predicted"/>
<evidence type="ECO:0000313" key="2">
    <source>
        <dbReference type="Proteomes" id="UP000037931"/>
    </source>
</evidence>
<comment type="caution">
    <text evidence="1">The sequence shown here is derived from an EMBL/GenBank/DDBJ whole genome shotgun (WGS) entry which is preliminary data.</text>
</comment>
<dbReference type="EMBL" id="JSYZ01000009">
    <property type="protein sequence ID" value="KPA90703.1"/>
    <property type="molecule type" value="Genomic_DNA"/>
</dbReference>
<gene>
    <name evidence="1" type="ORF">PF66_02765</name>
</gene>
<dbReference type="OrthoDB" id="6458179at2"/>
<dbReference type="Proteomes" id="UP000037931">
    <property type="component" value="Unassembled WGS sequence"/>
</dbReference>